<evidence type="ECO:0000313" key="1">
    <source>
        <dbReference type="EMBL" id="ARX86604.1"/>
    </source>
</evidence>
<sequence>MMLIEVFRYPDETERRANAGHFGVKAPQESIPSLGHL</sequence>
<gene>
    <name evidence="1" type="ORF">SMD44_06076</name>
</gene>
<dbReference type="KEGG" id="salf:SMD44_06076"/>
<keyword evidence="2" id="KW-1185">Reference proteome</keyword>
<dbReference type="EMBL" id="CP021748">
    <property type="protein sequence ID" value="ARX86604.1"/>
    <property type="molecule type" value="Genomic_DNA"/>
</dbReference>
<organism evidence="1 2">
    <name type="scientific">Streptomyces alboflavus</name>
    <dbReference type="NCBI Taxonomy" id="67267"/>
    <lineage>
        <taxon>Bacteria</taxon>
        <taxon>Bacillati</taxon>
        <taxon>Actinomycetota</taxon>
        <taxon>Actinomycetes</taxon>
        <taxon>Kitasatosporales</taxon>
        <taxon>Streptomycetaceae</taxon>
        <taxon>Streptomyces</taxon>
    </lineage>
</organism>
<accession>A0A1Z1WJI7</accession>
<protein>
    <submittedName>
        <fullName evidence="1">Uncharacterized protein</fullName>
    </submittedName>
</protein>
<evidence type="ECO:0000313" key="2">
    <source>
        <dbReference type="Proteomes" id="UP000195880"/>
    </source>
</evidence>
<reference evidence="1 2" key="1">
    <citation type="submission" date="2017-05" db="EMBL/GenBank/DDBJ databases">
        <title>Streptomyces alboflavus Genome sequencing and assembly.</title>
        <authorList>
            <person name="Wang Y."/>
            <person name="Du B."/>
            <person name="Ding Y."/>
            <person name="Liu H."/>
            <person name="Hou Q."/>
            <person name="Liu K."/>
            <person name="Wang C."/>
            <person name="Yao L."/>
        </authorList>
    </citation>
    <scope>NUCLEOTIDE SEQUENCE [LARGE SCALE GENOMIC DNA]</scope>
    <source>
        <strain evidence="1 2">MDJK44</strain>
    </source>
</reference>
<dbReference type="AlphaFoldDB" id="A0A1Z1WJI7"/>
<dbReference type="Proteomes" id="UP000195880">
    <property type="component" value="Chromosome"/>
</dbReference>
<name>A0A1Z1WJI7_9ACTN</name>
<proteinExistence type="predicted"/>